<dbReference type="FunFam" id="3.30.950.10:FF:000002">
    <property type="entry name" value="Ribosomal RNA small subunit methyltransferase I"/>
    <property type="match status" value="1"/>
</dbReference>
<dbReference type="Gene3D" id="3.40.1010.10">
    <property type="entry name" value="Cobalt-precorrin-4 Transmethylase, Domain 1"/>
    <property type="match status" value="1"/>
</dbReference>
<reference evidence="7" key="1">
    <citation type="submission" date="2010-04" db="EMBL/GenBank/DDBJ databases">
        <authorList>
            <person name="Reid K.E."/>
            <person name="Liao N."/>
            <person name="Chan S."/>
            <person name="Docking R."/>
            <person name="Taylor G."/>
            <person name="Moore R."/>
            <person name="Mayo M."/>
            <person name="Munro S."/>
            <person name="King J."/>
            <person name="Yanchuk A."/>
            <person name="Holt R."/>
            <person name="Jones S."/>
            <person name="Marra M."/>
            <person name="Ritland C.E."/>
            <person name="Ritland K."/>
            <person name="Bohlmann J."/>
        </authorList>
    </citation>
    <scope>NUCLEOTIDE SEQUENCE</scope>
    <source>
        <tissue evidence="7">Bud</tissue>
    </source>
</reference>
<keyword evidence="3" id="KW-0489">Methyltransferase</keyword>
<keyword evidence="1" id="KW-0963">Cytoplasm</keyword>
<organism evidence="7">
    <name type="scientific">Picea sitchensis</name>
    <name type="common">Sitka spruce</name>
    <name type="synonym">Pinus sitchensis</name>
    <dbReference type="NCBI Taxonomy" id="3332"/>
    <lineage>
        <taxon>Eukaryota</taxon>
        <taxon>Viridiplantae</taxon>
        <taxon>Streptophyta</taxon>
        <taxon>Embryophyta</taxon>
        <taxon>Tracheophyta</taxon>
        <taxon>Spermatophyta</taxon>
        <taxon>Pinopsida</taxon>
        <taxon>Pinidae</taxon>
        <taxon>Conifers I</taxon>
        <taxon>Pinales</taxon>
        <taxon>Pinaceae</taxon>
        <taxon>Picea</taxon>
    </lineage>
</organism>
<dbReference type="PROSITE" id="PS01296">
    <property type="entry name" value="RSMI"/>
    <property type="match status" value="1"/>
</dbReference>
<accession>D5ADF5</accession>
<dbReference type="PANTHER" id="PTHR46111">
    <property type="entry name" value="RIBOSOMAL RNA SMALL SUBUNIT METHYLTRANSFERASE I"/>
    <property type="match status" value="1"/>
</dbReference>
<dbReference type="HAMAP" id="MF_01877">
    <property type="entry name" value="16SrRNA_methyltr_I"/>
    <property type="match status" value="1"/>
</dbReference>
<feature type="domain" description="Tetrapyrrole methylase" evidence="6">
    <location>
        <begin position="97"/>
        <end position="296"/>
    </location>
</feature>
<dbReference type="Pfam" id="PF00590">
    <property type="entry name" value="TP_methylase"/>
    <property type="match status" value="1"/>
</dbReference>
<dbReference type="Gene3D" id="3.30.950.10">
    <property type="entry name" value="Methyltransferase, Cobalt-precorrin-4 Transmethylase, Domain 2"/>
    <property type="match status" value="1"/>
</dbReference>
<protein>
    <recommendedName>
        <fullName evidence="6">Tetrapyrrole methylase domain-containing protein</fullName>
    </recommendedName>
</protein>
<evidence type="ECO:0000256" key="3">
    <source>
        <dbReference type="ARBA" id="ARBA00022603"/>
    </source>
</evidence>
<evidence type="ECO:0000256" key="1">
    <source>
        <dbReference type="ARBA" id="ARBA00022490"/>
    </source>
</evidence>
<dbReference type="AlphaFoldDB" id="D5ADF5"/>
<dbReference type="InterPro" id="IPR000878">
    <property type="entry name" value="4pyrrol_Mease"/>
</dbReference>
<dbReference type="GO" id="GO:0032259">
    <property type="term" value="P:methylation"/>
    <property type="evidence" value="ECO:0007669"/>
    <property type="project" value="UniProtKB-KW"/>
</dbReference>
<dbReference type="SUPFAM" id="SSF53790">
    <property type="entry name" value="Tetrapyrrole methylase"/>
    <property type="match status" value="1"/>
</dbReference>
<dbReference type="OMA" id="PVVFYES"/>
<dbReference type="InterPro" id="IPR014777">
    <property type="entry name" value="4pyrrole_Mease_sub1"/>
</dbReference>
<dbReference type="EMBL" id="BT124313">
    <property type="protein sequence ID" value="ADE77574.1"/>
    <property type="molecule type" value="mRNA"/>
</dbReference>
<keyword evidence="4" id="KW-0808">Transferase</keyword>
<evidence type="ECO:0000259" key="6">
    <source>
        <dbReference type="Pfam" id="PF00590"/>
    </source>
</evidence>
<dbReference type="FunFam" id="3.40.1010.10:FF:000007">
    <property type="entry name" value="Ribosomal RNA small subunit methyltransferase I"/>
    <property type="match status" value="1"/>
</dbReference>
<dbReference type="CDD" id="cd11648">
    <property type="entry name" value="RsmI"/>
    <property type="match status" value="1"/>
</dbReference>
<keyword evidence="2" id="KW-0698">rRNA processing</keyword>
<keyword evidence="5" id="KW-0949">S-adenosyl-L-methionine</keyword>
<evidence type="ECO:0000256" key="4">
    <source>
        <dbReference type="ARBA" id="ARBA00022679"/>
    </source>
</evidence>
<name>D5ADF5_PICSI</name>
<sequence>MYCCEVQWSGVRMACLSGRPIPILYRFALSSSFSPAGRSPAIQPFLSTYHIKSKFDFTAYLCGGSGEATSATTEDALMRHQTQEDHPGRKGILESGLYLVATPIGNLEDITLRALRVLKSADLILSEDTRHSGKLLQHYNIDAPLLSYHKFNESFRQATILQRLQQSQIVALISDAGTPGISDPGAKIVKACIEKNIRIYPIPGPSAVITALTASGLPTTEFSFVGFLSSHNSTRKTKLMTAAKEGATQIFYVSPHKLLSFLEESISAFGDTRRCVIAREMTKLHEEFWRGTLAEAKSEFSERNLKGEITLVIQGSEDNSAEVPTEAELKSQLQDLFSNGHSLSEAVKLVSKRMSVRKKAVYTLALKMHGNGHESEKRVHNMDNDIHFDE</sequence>
<dbReference type="InterPro" id="IPR014776">
    <property type="entry name" value="4pyrrole_Mease_sub2"/>
</dbReference>
<evidence type="ECO:0000256" key="5">
    <source>
        <dbReference type="ARBA" id="ARBA00022691"/>
    </source>
</evidence>
<dbReference type="InterPro" id="IPR018063">
    <property type="entry name" value="SAM_MeTrfase_RsmI_CS"/>
</dbReference>
<dbReference type="GO" id="GO:0006364">
    <property type="term" value="P:rRNA processing"/>
    <property type="evidence" value="ECO:0007669"/>
    <property type="project" value="UniProtKB-KW"/>
</dbReference>
<dbReference type="NCBIfam" id="TIGR00096">
    <property type="entry name" value="16S rRNA (cytidine(1402)-2'-O)-methyltransferase"/>
    <property type="match status" value="1"/>
</dbReference>
<dbReference type="InterPro" id="IPR008189">
    <property type="entry name" value="rRNA_ssu_MeTfrase_I"/>
</dbReference>
<dbReference type="PANTHER" id="PTHR46111:SF1">
    <property type="entry name" value="RIBOSOMAL RNA SMALL SUBUNIT METHYLTRANSFERASE I"/>
    <property type="match status" value="1"/>
</dbReference>
<dbReference type="InterPro" id="IPR035996">
    <property type="entry name" value="4pyrrol_Methylase_sf"/>
</dbReference>
<evidence type="ECO:0000313" key="7">
    <source>
        <dbReference type="EMBL" id="ADE77574.1"/>
    </source>
</evidence>
<dbReference type="GO" id="GO:0008168">
    <property type="term" value="F:methyltransferase activity"/>
    <property type="evidence" value="ECO:0007669"/>
    <property type="project" value="UniProtKB-KW"/>
</dbReference>
<proteinExistence type="evidence at transcript level"/>
<evidence type="ECO:0000256" key="2">
    <source>
        <dbReference type="ARBA" id="ARBA00022552"/>
    </source>
</evidence>